<name>A0A2S8FET8_9BACT</name>
<dbReference type="InterPro" id="IPR029044">
    <property type="entry name" value="Nucleotide-diphossugar_trans"/>
</dbReference>
<reference evidence="1 2" key="1">
    <citation type="submission" date="2018-02" db="EMBL/GenBank/DDBJ databases">
        <title>Comparative genomes isolates from brazilian mangrove.</title>
        <authorList>
            <person name="Araujo J.E."/>
            <person name="Taketani R.G."/>
            <person name="Silva M.C.P."/>
            <person name="Loureco M.V."/>
            <person name="Andreote F.D."/>
        </authorList>
    </citation>
    <scope>NUCLEOTIDE SEQUENCE [LARGE SCALE GENOMIC DNA]</scope>
    <source>
        <strain evidence="1 2">HEX-2 MGV</strain>
    </source>
</reference>
<evidence type="ECO:0000313" key="2">
    <source>
        <dbReference type="Proteomes" id="UP000240009"/>
    </source>
</evidence>
<accession>A0A2S8FET8</accession>
<dbReference type="RefSeq" id="WP_105354451.1">
    <property type="nucleotide sequence ID" value="NZ_PUIA01000038.1"/>
</dbReference>
<dbReference type="GO" id="GO:0016740">
    <property type="term" value="F:transferase activity"/>
    <property type="evidence" value="ECO:0007669"/>
    <property type="project" value="UniProtKB-KW"/>
</dbReference>
<protein>
    <submittedName>
        <fullName evidence="1">Glycosyl transferase</fullName>
    </submittedName>
</protein>
<dbReference type="OrthoDB" id="9477at2"/>
<dbReference type="EMBL" id="PUIA01000038">
    <property type="protein sequence ID" value="PQO30600.1"/>
    <property type="molecule type" value="Genomic_DNA"/>
</dbReference>
<comment type="caution">
    <text evidence="1">The sequence shown here is derived from an EMBL/GenBank/DDBJ whole genome shotgun (WGS) entry which is preliminary data.</text>
</comment>
<dbReference type="Gene3D" id="3.90.550.10">
    <property type="entry name" value="Spore Coat Polysaccharide Biosynthesis Protein SpsA, Chain A"/>
    <property type="match status" value="1"/>
</dbReference>
<sequence>MSDFIQLGPISTLHDFGTLGSEQLERTLEDATSEYPMGLILPVTASDMRAPAFSTIMDQLEGTKFLKTVVVVLNRAPDVEDYRECRRLTSKLGNMCRVLWNDGPRGQASFQQLTDAGFNVSVPGKGRAVWTAFGYLLADPEIKAMALHDCDIVNYHRDMLMRLCLPMAHRGFDFDFCKAYYARVTDRMHGRVVRLLVTPLLRSLIRVLGNDDFLIFLNSFRYPLSGEFAVTSTLVRANRIPSDWGLEVGTLAEVFRNTAPKRICQIDLGHPYEHKHQPISLDDANRGLMKMTADILHSIYRTLSSRGIVFSMGMFNTLESAYLRDAQDAIRQYHADAVINGLEFDRHIEEHSVEGFARMITQCGQEFFENPVMAHEMPTWTRVRSAIPDFPHTLRRSVEADSAEFT</sequence>
<dbReference type="AlphaFoldDB" id="A0A2S8FET8"/>
<gene>
    <name evidence="1" type="ORF">C5Y96_14110</name>
</gene>
<keyword evidence="1" id="KW-0808">Transferase</keyword>
<dbReference type="SUPFAM" id="SSF53448">
    <property type="entry name" value="Nucleotide-diphospho-sugar transferases"/>
    <property type="match status" value="1"/>
</dbReference>
<dbReference type="Proteomes" id="UP000240009">
    <property type="component" value="Unassembled WGS sequence"/>
</dbReference>
<proteinExistence type="predicted"/>
<evidence type="ECO:0000313" key="1">
    <source>
        <dbReference type="EMBL" id="PQO30600.1"/>
    </source>
</evidence>
<organism evidence="1 2">
    <name type="scientific">Blastopirellula marina</name>
    <dbReference type="NCBI Taxonomy" id="124"/>
    <lineage>
        <taxon>Bacteria</taxon>
        <taxon>Pseudomonadati</taxon>
        <taxon>Planctomycetota</taxon>
        <taxon>Planctomycetia</taxon>
        <taxon>Pirellulales</taxon>
        <taxon>Pirellulaceae</taxon>
        <taxon>Blastopirellula</taxon>
    </lineage>
</organism>